<proteinExistence type="predicted"/>
<name>A0A1N6G6H6_9GAMM</name>
<feature type="signal peptide" evidence="1">
    <location>
        <begin position="1"/>
        <end position="20"/>
    </location>
</feature>
<dbReference type="EMBL" id="FSQX01000001">
    <property type="protein sequence ID" value="SIN65507.1"/>
    <property type="molecule type" value="Genomic_DNA"/>
</dbReference>
<dbReference type="AlphaFoldDB" id="A0A1N6G6H6"/>
<dbReference type="EMBL" id="FSQX01000001">
    <property type="protein sequence ID" value="SIN65525.1"/>
    <property type="molecule type" value="Genomic_DNA"/>
</dbReference>
<dbReference type="Pfam" id="PF07396">
    <property type="entry name" value="Porin_O_P"/>
    <property type="match status" value="1"/>
</dbReference>
<dbReference type="GeneID" id="97278590"/>
<evidence type="ECO:0000313" key="4">
    <source>
        <dbReference type="EMBL" id="SIN65525.1"/>
    </source>
</evidence>
<dbReference type="Proteomes" id="UP000503197">
    <property type="component" value="Chromosome"/>
</dbReference>
<dbReference type="RefSeq" id="WP_054641840.1">
    <property type="nucleotide sequence ID" value="NZ_AP022821.1"/>
</dbReference>
<reference evidence="2 6" key="2">
    <citation type="submission" date="2020-02" db="EMBL/GenBank/DDBJ databases">
        <title>Complete Genome Sequence of Halomonas meridiana strain BAA-801, Isolated from Deep Sea Thermal Vent.</title>
        <authorList>
            <person name="Takahashi Y."/>
            <person name="Takahashi H."/>
            <person name="Galipon J."/>
            <person name="Arakawa K."/>
        </authorList>
    </citation>
    <scope>NUCLEOTIDE SEQUENCE [LARGE SCALE GENOMIC DNA]</scope>
    <source>
        <strain evidence="2 6">Slthf1</strain>
    </source>
</reference>
<dbReference type="Proteomes" id="UP000185024">
    <property type="component" value="Unassembled WGS sequence"/>
</dbReference>
<sequence>MSKKYLGLALAISAASAAQAGTVTTSGKDLVIDTDSGIKVKVSDNSASFQLGGRLQWDYDATQSDANGVDTTDFDVRRARLYAKGHFGDWAYKAQFNVAESDGAKGGNAEDLYIRYLGFGSAATVTIGKQKEPFGLEQLTSSKDISALERSAMTERYTPGRSGGIQLSGKGSNWTYGIGYFEADGDGSDDFNNTAVTARGTVAPVQTNNAVVHLGAGYTTRDADTQANEVDTFNLELAGASGPFHAQAEYFDSEEGQVDVDGYYVQLGWVVTGESRPYKAGAFKRVEPSSPKGAWEVIARFEDGDGKYSDVGLATTDGKQTTLGVNYYANKNVRLGMSYMDGEEANGASGDEVRARLQYAF</sequence>
<accession>A0A1N6G6H6</accession>
<reference evidence="4 5" key="1">
    <citation type="submission" date="2016-11" db="EMBL/GenBank/DDBJ databases">
        <authorList>
            <person name="Jaros S."/>
            <person name="Januszkiewicz K."/>
            <person name="Wedrychowicz H."/>
        </authorList>
    </citation>
    <scope>NUCLEOTIDE SEQUENCE [LARGE SCALE GENOMIC DNA]</scope>
    <source>
        <strain evidence="4 5">ACAM 239</strain>
    </source>
</reference>
<evidence type="ECO:0000313" key="3">
    <source>
        <dbReference type="EMBL" id="SIN65507.1"/>
    </source>
</evidence>
<evidence type="ECO:0000313" key="5">
    <source>
        <dbReference type="Proteomes" id="UP000185024"/>
    </source>
</evidence>
<dbReference type="Gene3D" id="2.40.160.10">
    <property type="entry name" value="Porin"/>
    <property type="match status" value="1"/>
</dbReference>
<evidence type="ECO:0000256" key="1">
    <source>
        <dbReference type="SAM" id="SignalP"/>
    </source>
</evidence>
<gene>
    <name evidence="2" type="primary">oprO_2</name>
    <name evidence="2" type="ORF">HMSLTHF_20640</name>
    <name evidence="3" type="ORF">SAMN05878438_1778</name>
    <name evidence="4" type="ORF">SAMN05878438_1782</name>
</gene>
<protein>
    <submittedName>
        <fullName evidence="2 4">Porin</fullName>
    </submittedName>
</protein>
<dbReference type="EMBL" id="AP022821">
    <property type="protein sequence ID" value="BCA92289.1"/>
    <property type="molecule type" value="Genomic_DNA"/>
</dbReference>
<dbReference type="InterPro" id="IPR023614">
    <property type="entry name" value="Porin_dom_sf"/>
</dbReference>
<organism evidence="4 5">
    <name type="scientific">Vreelandella aquamarina</name>
    <dbReference type="NCBI Taxonomy" id="77097"/>
    <lineage>
        <taxon>Bacteria</taxon>
        <taxon>Pseudomonadati</taxon>
        <taxon>Pseudomonadota</taxon>
        <taxon>Gammaproteobacteria</taxon>
        <taxon>Oceanospirillales</taxon>
        <taxon>Halomonadaceae</taxon>
        <taxon>Vreelandella</taxon>
    </lineage>
</organism>
<keyword evidence="1" id="KW-0732">Signal</keyword>
<dbReference type="InterPro" id="IPR010870">
    <property type="entry name" value="Porin_O/P"/>
</dbReference>
<evidence type="ECO:0000313" key="6">
    <source>
        <dbReference type="Proteomes" id="UP000503197"/>
    </source>
</evidence>
<evidence type="ECO:0000313" key="2">
    <source>
        <dbReference type="EMBL" id="BCA92289.1"/>
    </source>
</evidence>
<feature type="chain" id="PRO_5015068066" evidence="1">
    <location>
        <begin position="21"/>
        <end position="361"/>
    </location>
</feature>
<dbReference type="SUPFAM" id="SSF56935">
    <property type="entry name" value="Porins"/>
    <property type="match status" value="1"/>
</dbReference>